<feature type="compositionally biased region" description="Basic and acidic residues" evidence="1">
    <location>
        <begin position="644"/>
        <end position="656"/>
    </location>
</feature>
<keyword evidence="3" id="KW-1185">Reference proteome</keyword>
<dbReference type="AlphaFoldDB" id="A0A812S279"/>
<feature type="compositionally biased region" description="Polar residues" evidence="1">
    <location>
        <begin position="271"/>
        <end position="287"/>
    </location>
</feature>
<feature type="compositionally biased region" description="Basic and acidic residues" evidence="1">
    <location>
        <begin position="586"/>
        <end position="610"/>
    </location>
</feature>
<sequence length="938" mass="101641">MASSDQAAQPPSGTPSMPESLRRLSVTNPIVFSSTAWAALCVGYAIWQVPEAPLNSPELLREQLQLRIRSIPVPSSSPRYQQFKEYYTREHDLQLQEYKVAHKKWQQSTAAFNWRAFAQGLGVGVLILSAAFAVLEYHYGAISYWMQVAEELWCDAQQKRQKRLQLADSAKMERLLQEMGEGADDAVGKGPSKRRKPDGEARQRVKSPSPSETKASGIPPPQALPTTTSPTAPKEEAPKADAAPRGAGAATTPEAKPAPPAAVEPRADNPTLLQGSSVPSTFGSSGASRLRERLRCKVIERHRQQAEQATTPSSQEGSNTGPEMEQTEPAPKKEKKSKNKKDKAKKEEPAAAAKMEPEAKPEEPAPPAPEPAPALEKEAPAKSEQAPSASKKGKNGKAKKAEAKAAESSSRAASKETPAKPASTQKADPEVQEALQRLARQPLATPALRGPELLREAQELLSRLEAEDLLKQLETEEEHARRAAGKKKAKKNKAAARAKASAKKGAKSEAPAEQPKPELQGAEEADTEEEEEQDPQEEIEEAVPERQEIKMDDKAEEKETGSSVEDSTEIHSSDGQDSHTSSAPSDEERSAKKTQERYQVAAEHRVRTEDPCEVPAKATQHNSEPSFNGALAGAQILDFLRSGQPEKEPVWAEAARKGKKSRQSQQKEQKEPQASAESSVRAKAVATPQLAEIKMDAKVEEKESGSSVEDSTEIHSSDGQDSHSSSTSDEERFKKPEATVQQSNECFNGALAGAQILDYLRSGKSHKEPRSDSVWKGKSKSWPSQPKEADSDACVAESSLRAEAPEFVPGQSVSESPLEECSPVLPNMVMADQLPIPVMVVPVQMFEAMVPVMGMQPPSSGMQLPVMAMPVEMQQMVPQMESAGWAPPPEAGDADTSASPAEDEAEKEPAAERSGCEDDDDCDSVFGEPPVMQRQMTI</sequence>
<evidence type="ECO:0000313" key="2">
    <source>
        <dbReference type="EMBL" id="CAE7459437.1"/>
    </source>
</evidence>
<evidence type="ECO:0000256" key="1">
    <source>
        <dbReference type="SAM" id="MobiDB-lite"/>
    </source>
</evidence>
<feature type="compositionally biased region" description="Basic residues" evidence="1">
    <location>
        <begin position="333"/>
        <end position="343"/>
    </location>
</feature>
<feature type="compositionally biased region" description="Basic and acidic residues" evidence="1">
    <location>
        <begin position="344"/>
        <end position="363"/>
    </location>
</feature>
<evidence type="ECO:0000313" key="3">
    <source>
        <dbReference type="Proteomes" id="UP000604046"/>
    </source>
</evidence>
<accession>A0A812S279</accession>
<feature type="compositionally biased region" description="Basic and acidic residues" evidence="1">
    <location>
        <begin position="568"/>
        <end position="577"/>
    </location>
</feature>
<reference evidence="2" key="1">
    <citation type="submission" date="2021-02" db="EMBL/GenBank/DDBJ databases">
        <authorList>
            <person name="Dougan E. K."/>
            <person name="Rhodes N."/>
            <person name="Thang M."/>
            <person name="Chan C."/>
        </authorList>
    </citation>
    <scope>NUCLEOTIDE SEQUENCE</scope>
</reference>
<dbReference type="EMBL" id="CAJNDS010002396">
    <property type="protein sequence ID" value="CAE7459437.1"/>
    <property type="molecule type" value="Genomic_DNA"/>
</dbReference>
<feature type="compositionally biased region" description="Basic and acidic residues" evidence="1">
    <location>
        <begin position="765"/>
        <end position="775"/>
    </location>
</feature>
<feature type="compositionally biased region" description="Polar residues" evidence="1">
    <location>
        <begin position="1"/>
        <end position="17"/>
    </location>
</feature>
<comment type="caution">
    <text evidence="2">The sequence shown here is derived from an EMBL/GenBank/DDBJ whole genome shotgun (WGS) entry which is preliminary data.</text>
</comment>
<name>A0A812S279_9DINO</name>
<feature type="region of interest" description="Disordered" evidence="1">
    <location>
        <begin position="1"/>
        <end position="20"/>
    </location>
</feature>
<feature type="compositionally biased region" description="Basic residues" evidence="1">
    <location>
        <begin position="482"/>
        <end position="505"/>
    </location>
</feature>
<feature type="compositionally biased region" description="Basic and acidic residues" evidence="1">
    <location>
        <begin position="543"/>
        <end position="560"/>
    </location>
</feature>
<feature type="region of interest" description="Disordered" evidence="1">
    <location>
        <begin position="180"/>
        <end position="451"/>
    </location>
</feature>
<gene>
    <name evidence="2" type="ORF">SNAT2548_LOCUS25483</name>
</gene>
<dbReference type="Proteomes" id="UP000604046">
    <property type="component" value="Unassembled WGS sequence"/>
</dbReference>
<feature type="compositionally biased region" description="Basic and acidic residues" evidence="1">
    <location>
        <begin position="712"/>
        <end position="721"/>
    </location>
</feature>
<feature type="compositionally biased region" description="Basic and acidic residues" evidence="1">
    <location>
        <begin position="693"/>
        <end position="704"/>
    </location>
</feature>
<proteinExistence type="predicted"/>
<feature type="compositionally biased region" description="Low complexity" evidence="1">
    <location>
        <begin position="240"/>
        <end position="255"/>
    </location>
</feature>
<feature type="region of interest" description="Disordered" evidence="1">
    <location>
        <begin position="881"/>
        <end position="938"/>
    </location>
</feature>
<feature type="region of interest" description="Disordered" evidence="1">
    <location>
        <begin position="475"/>
        <end position="746"/>
    </location>
</feature>
<feature type="region of interest" description="Disordered" evidence="1">
    <location>
        <begin position="763"/>
        <end position="791"/>
    </location>
</feature>
<feature type="compositionally biased region" description="Polar residues" evidence="1">
    <location>
        <begin position="306"/>
        <end position="321"/>
    </location>
</feature>
<feature type="compositionally biased region" description="Basic and acidic residues" evidence="1">
    <location>
        <begin position="289"/>
        <end position="305"/>
    </location>
</feature>
<feature type="compositionally biased region" description="Basic and acidic residues" evidence="1">
    <location>
        <begin position="907"/>
        <end position="916"/>
    </location>
</feature>
<organism evidence="2 3">
    <name type="scientific">Symbiodinium natans</name>
    <dbReference type="NCBI Taxonomy" id="878477"/>
    <lineage>
        <taxon>Eukaryota</taxon>
        <taxon>Sar</taxon>
        <taxon>Alveolata</taxon>
        <taxon>Dinophyceae</taxon>
        <taxon>Suessiales</taxon>
        <taxon>Symbiodiniaceae</taxon>
        <taxon>Symbiodinium</taxon>
    </lineage>
</organism>
<protein>
    <submittedName>
        <fullName evidence="2">Uncharacterized protein</fullName>
    </submittedName>
</protein>
<feature type="compositionally biased region" description="Acidic residues" evidence="1">
    <location>
        <begin position="521"/>
        <end position="542"/>
    </location>
</feature>
<dbReference type="OrthoDB" id="10685858at2759"/>